<dbReference type="PANTHER" id="PTHR48086:SF7">
    <property type="entry name" value="SODIUM-SOLUTE SYMPORTER-RELATED"/>
    <property type="match status" value="1"/>
</dbReference>
<evidence type="ECO:0000313" key="10">
    <source>
        <dbReference type="Proteomes" id="UP000536179"/>
    </source>
</evidence>
<keyword evidence="6 8" id="KW-0472">Membrane</keyword>
<dbReference type="PROSITE" id="PS50283">
    <property type="entry name" value="NA_SOLUT_SYMP_3"/>
    <property type="match status" value="1"/>
</dbReference>
<dbReference type="PANTHER" id="PTHR48086">
    <property type="entry name" value="SODIUM/PROLINE SYMPORTER-RELATED"/>
    <property type="match status" value="1"/>
</dbReference>
<name>A0A7W5H851_9BACT</name>
<evidence type="ECO:0000256" key="3">
    <source>
        <dbReference type="ARBA" id="ARBA00022448"/>
    </source>
</evidence>
<dbReference type="InterPro" id="IPR038377">
    <property type="entry name" value="Na/Glc_symporter_sf"/>
</dbReference>
<keyword evidence="4 8" id="KW-0812">Transmembrane</keyword>
<evidence type="ECO:0000256" key="5">
    <source>
        <dbReference type="ARBA" id="ARBA00022989"/>
    </source>
</evidence>
<dbReference type="EMBL" id="JACHXU010000020">
    <property type="protein sequence ID" value="MBB3209093.1"/>
    <property type="molecule type" value="Genomic_DNA"/>
</dbReference>
<dbReference type="AlphaFoldDB" id="A0A7W5H851"/>
<feature type="transmembrane region" description="Helical" evidence="8">
    <location>
        <begin position="194"/>
        <end position="213"/>
    </location>
</feature>
<comment type="subcellular location">
    <subcellularLocation>
        <location evidence="1">Membrane</location>
        <topology evidence="1">Multi-pass membrane protein</topology>
    </subcellularLocation>
</comment>
<feature type="transmembrane region" description="Helical" evidence="8">
    <location>
        <begin position="91"/>
        <end position="109"/>
    </location>
</feature>
<feature type="transmembrane region" description="Helical" evidence="8">
    <location>
        <begin position="281"/>
        <end position="307"/>
    </location>
</feature>
<keyword evidence="10" id="KW-1185">Reference proteome</keyword>
<feature type="transmembrane region" description="Helical" evidence="8">
    <location>
        <begin position="52"/>
        <end position="71"/>
    </location>
</feature>
<proteinExistence type="inferred from homology"/>
<gene>
    <name evidence="9" type="ORF">FHS27_004929</name>
</gene>
<evidence type="ECO:0000256" key="6">
    <source>
        <dbReference type="ARBA" id="ARBA00023136"/>
    </source>
</evidence>
<dbReference type="InterPro" id="IPR050277">
    <property type="entry name" value="Sodium:Solute_Symporter"/>
</dbReference>
<evidence type="ECO:0000313" key="9">
    <source>
        <dbReference type="EMBL" id="MBB3209093.1"/>
    </source>
</evidence>
<feature type="transmembrane region" description="Helical" evidence="8">
    <location>
        <begin position="241"/>
        <end position="260"/>
    </location>
</feature>
<dbReference type="CDD" id="cd11474">
    <property type="entry name" value="SLC5sbd_CHT"/>
    <property type="match status" value="1"/>
</dbReference>
<dbReference type="GO" id="GO:0005886">
    <property type="term" value="C:plasma membrane"/>
    <property type="evidence" value="ECO:0007669"/>
    <property type="project" value="TreeGrafter"/>
</dbReference>
<comment type="similarity">
    <text evidence="2 7">Belongs to the sodium:solute symporter (SSF) (TC 2.A.21) family.</text>
</comment>
<dbReference type="Pfam" id="PF00474">
    <property type="entry name" value="SSF"/>
    <property type="match status" value="1"/>
</dbReference>
<evidence type="ECO:0000256" key="8">
    <source>
        <dbReference type="SAM" id="Phobius"/>
    </source>
</evidence>
<comment type="caution">
    <text evidence="9">The sequence shown here is derived from an EMBL/GenBank/DDBJ whole genome shotgun (WGS) entry which is preliminary data.</text>
</comment>
<evidence type="ECO:0000256" key="1">
    <source>
        <dbReference type="ARBA" id="ARBA00004141"/>
    </source>
</evidence>
<feature type="transmembrane region" description="Helical" evidence="8">
    <location>
        <begin position="407"/>
        <end position="429"/>
    </location>
</feature>
<evidence type="ECO:0000256" key="2">
    <source>
        <dbReference type="ARBA" id="ARBA00006434"/>
    </source>
</evidence>
<dbReference type="RefSeq" id="WP_184307432.1">
    <property type="nucleotide sequence ID" value="NZ_JACHXU010000020.1"/>
</dbReference>
<feature type="transmembrane region" description="Helical" evidence="8">
    <location>
        <begin position="167"/>
        <end position="187"/>
    </location>
</feature>
<protein>
    <submittedName>
        <fullName evidence="9">SSS family transporter</fullName>
    </submittedName>
</protein>
<organism evidence="9 10">
    <name type="scientific">Aporhodopirellula rubra</name>
    <dbReference type="NCBI Taxonomy" id="980271"/>
    <lineage>
        <taxon>Bacteria</taxon>
        <taxon>Pseudomonadati</taxon>
        <taxon>Planctomycetota</taxon>
        <taxon>Planctomycetia</taxon>
        <taxon>Pirellulales</taxon>
        <taxon>Pirellulaceae</taxon>
        <taxon>Aporhodopirellula</taxon>
    </lineage>
</organism>
<keyword evidence="5 8" id="KW-1133">Transmembrane helix</keyword>
<dbReference type="GO" id="GO:0022857">
    <property type="term" value="F:transmembrane transporter activity"/>
    <property type="evidence" value="ECO:0007669"/>
    <property type="project" value="InterPro"/>
</dbReference>
<evidence type="ECO:0000256" key="4">
    <source>
        <dbReference type="ARBA" id="ARBA00022692"/>
    </source>
</evidence>
<dbReference type="Gene3D" id="1.20.1730.10">
    <property type="entry name" value="Sodium/glucose cotransporter"/>
    <property type="match status" value="1"/>
</dbReference>
<dbReference type="Proteomes" id="UP000536179">
    <property type="component" value="Unassembled WGS sequence"/>
</dbReference>
<feature type="transmembrane region" description="Helical" evidence="8">
    <location>
        <begin position="382"/>
        <end position="401"/>
    </location>
</feature>
<dbReference type="InterPro" id="IPR001734">
    <property type="entry name" value="Na/solute_symporter"/>
</dbReference>
<evidence type="ECO:0000256" key="7">
    <source>
        <dbReference type="RuleBase" id="RU362091"/>
    </source>
</evidence>
<reference evidence="9 10" key="1">
    <citation type="submission" date="2020-08" db="EMBL/GenBank/DDBJ databases">
        <title>Genomic Encyclopedia of Type Strains, Phase III (KMG-III): the genomes of soil and plant-associated and newly described type strains.</title>
        <authorList>
            <person name="Whitman W."/>
        </authorList>
    </citation>
    <scope>NUCLEOTIDE SEQUENCE [LARGE SCALE GENOMIC DNA]</scope>
    <source>
        <strain evidence="9 10">CECT 8075</strain>
    </source>
</reference>
<feature type="transmembrane region" description="Helical" evidence="8">
    <location>
        <begin position="330"/>
        <end position="362"/>
    </location>
</feature>
<feature type="transmembrane region" description="Helical" evidence="8">
    <location>
        <begin position="475"/>
        <end position="494"/>
    </location>
</feature>
<feature type="transmembrane region" description="Helical" evidence="8">
    <location>
        <begin position="12"/>
        <end position="31"/>
    </location>
</feature>
<feature type="transmembrane region" description="Helical" evidence="8">
    <location>
        <begin position="130"/>
        <end position="155"/>
    </location>
</feature>
<sequence>MPVSESTHLPDGMYGVFAAALVVYCAGLYLIGWIARRKIRNVEDFVLAGRRLPTSLAAITIIATWFGAESLMTTADEVGNEGLRKAMLDPLGIALCLLLAGLFIAGPMWRMGILTVSDFFRQRYGKAAETIASLIIVPSYFGWVAAQFVALAQILEVFFGLPKDIGIFVVATIGTGYTLLGGMWTITWTDAIQMGLILVGLIVLGYAILIHLGDGNMLAGVTTMRTDIAEHRWRIADPEKFWRDTMVAVSALAIGALGNLPMQDLMQRIFSAKSDSVAVKACLVAAAGYLLMGVLPVGTGMAAHLLLPRESGELDGVVVLVAAKLLNPTLLLVFFLAIVSAVLSTIVSAVMAPAAVMAHNLVEPALTRYRGQSLSQVNQLRLQRIAIASVTAVSAALAWSGQGAYELVQASYSMALVSLFVPFVCGIHWKSLPPQAAWHAMGWGIAVWTLHFVTGWELFFEPWFEPYGWVLPHELAGVLVSCLGLLFGIMIAGLTQPPEPIEEAASV</sequence>
<accession>A0A7W5H851</accession>
<keyword evidence="3" id="KW-0813">Transport</keyword>
<feature type="transmembrane region" description="Helical" evidence="8">
    <location>
        <begin position="436"/>
        <end position="455"/>
    </location>
</feature>